<evidence type="ECO:0000313" key="5">
    <source>
        <dbReference type="EMBL" id="EEN57092.1"/>
    </source>
</evidence>
<keyword evidence="4" id="KW-0812">Transmembrane</keyword>
<keyword evidence="4" id="KW-1133">Transmembrane helix</keyword>
<reference evidence="5" key="1">
    <citation type="journal article" date="2008" name="Nature">
        <title>The amphioxus genome and the evolution of the chordate karyotype.</title>
        <authorList>
            <consortium name="US DOE Joint Genome Institute (JGI-PGF)"/>
            <person name="Putnam N.H."/>
            <person name="Butts T."/>
            <person name="Ferrier D.E.K."/>
            <person name="Furlong R.F."/>
            <person name="Hellsten U."/>
            <person name="Kawashima T."/>
            <person name="Robinson-Rechavi M."/>
            <person name="Shoguchi E."/>
            <person name="Terry A."/>
            <person name="Yu J.-K."/>
            <person name="Benito-Gutierrez E.L."/>
            <person name="Dubchak I."/>
            <person name="Garcia-Fernandez J."/>
            <person name="Gibson-Brown J.J."/>
            <person name="Grigoriev I.V."/>
            <person name="Horton A.C."/>
            <person name="de Jong P.J."/>
            <person name="Jurka J."/>
            <person name="Kapitonov V.V."/>
            <person name="Kohara Y."/>
            <person name="Kuroki Y."/>
            <person name="Lindquist E."/>
            <person name="Lucas S."/>
            <person name="Osoegawa K."/>
            <person name="Pennacchio L.A."/>
            <person name="Salamov A.A."/>
            <person name="Satou Y."/>
            <person name="Sauka-Spengler T."/>
            <person name="Schmutz J."/>
            <person name="Shin-I T."/>
            <person name="Toyoda A."/>
            <person name="Bronner-Fraser M."/>
            <person name="Fujiyama A."/>
            <person name="Holland L.Z."/>
            <person name="Holland P.W.H."/>
            <person name="Satoh N."/>
            <person name="Rokhsar D.S."/>
        </authorList>
    </citation>
    <scope>NUCLEOTIDE SEQUENCE [LARGE SCALE GENOMIC DNA]</scope>
    <source>
        <strain evidence="5">S238N-H82</strain>
        <tissue evidence="5">Testes</tissue>
    </source>
</reference>
<dbReference type="PANTHER" id="PTHR24373:SF370">
    <property type="entry name" value="FISH-LIPS, ISOFORM E"/>
    <property type="match status" value="1"/>
</dbReference>
<dbReference type="InterPro" id="IPR032675">
    <property type="entry name" value="LRR_dom_sf"/>
</dbReference>
<keyword evidence="4" id="KW-0472">Membrane</keyword>
<dbReference type="InterPro" id="IPR050328">
    <property type="entry name" value="Dev_Immune_Receptor"/>
</dbReference>
<evidence type="ECO:0000256" key="4">
    <source>
        <dbReference type="SAM" id="Phobius"/>
    </source>
</evidence>
<feature type="transmembrane region" description="Helical" evidence="4">
    <location>
        <begin position="475"/>
        <end position="497"/>
    </location>
</feature>
<keyword evidence="3" id="KW-0677">Repeat</keyword>
<dbReference type="InterPro" id="IPR003591">
    <property type="entry name" value="Leu-rich_rpt_typical-subtyp"/>
</dbReference>
<protein>
    <recommendedName>
        <fullName evidence="6">LRRCT domain-containing protein</fullName>
    </recommendedName>
</protein>
<dbReference type="Pfam" id="PF00560">
    <property type="entry name" value="LRR_1"/>
    <property type="match status" value="1"/>
</dbReference>
<keyword evidence="1" id="KW-0433">Leucine-rich repeat</keyword>
<evidence type="ECO:0008006" key="6">
    <source>
        <dbReference type="Google" id="ProtNLM"/>
    </source>
</evidence>
<dbReference type="SMART" id="SM00369">
    <property type="entry name" value="LRR_TYP"/>
    <property type="match status" value="5"/>
</dbReference>
<dbReference type="Pfam" id="PF13855">
    <property type="entry name" value="LRR_8"/>
    <property type="match status" value="1"/>
</dbReference>
<accession>C3YR95</accession>
<dbReference type="InParanoid" id="C3YR95"/>
<dbReference type="SUPFAM" id="SSF52058">
    <property type="entry name" value="L domain-like"/>
    <property type="match status" value="1"/>
</dbReference>
<evidence type="ECO:0000256" key="3">
    <source>
        <dbReference type="ARBA" id="ARBA00022737"/>
    </source>
</evidence>
<organism>
    <name type="scientific">Branchiostoma floridae</name>
    <name type="common">Florida lancelet</name>
    <name type="synonym">Amphioxus</name>
    <dbReference type="NCBI Taxonomy" id="7739"/>
    <lineage>
        <taxon>Eukaryota</taxon>
        <taxon>Metazoa</taxon>
        <taxon>Chordata</taxon>
        <taxon>Cephalochordata</taxon>
        <taxon>Leptocardii</taxon>
        <taxon>Amphioxiformes</taxon>
        <taxon>Branchiostomatidae</taxon>
        <taxon>Branchiostoma</taxon>
    </lineage>
</organism>
<dbReference type="Gene3D" id="3.80.10.10">
    <property type="entry name" value="Ribonuclease Inhibitor"/>
    <property type="match status" value="1"/>
</dbReference>
<dbReference type="InterPro" id="IPR001611">
    <property type="entry name" value="Leu-rich_rpt"/>
</dbReference>
<dbReference type="AlphaFoldDB" id="C3YR95"/>
<evidence type="ECO:0000256" key="2">
    <source>
        <dbReference type="ARBA" id="ARBA00022729"/>
    </source>
</evidence>
<keyword evidence="2" id="KW-0732">Signal</keyword>
<name>C3YR95_BRAFL</name>
<dbReference type="EMBL" id="GG666547">
    <property type="protein sequence ID" value="EEN57092.1"/>
    <property type="molecule type" value="Genomic_DNA"/>
</dbReference>
<dbReference type="PROSITE" id="PS51450">
    <property type="entry name" value="LRR"/>
    <property type="match status" value="1"/>
</dbReference>
<dbReference type="eggNOG" id="KOG4194">
    <property type="taxonomic scope" value="Eukaryota"/>
</dbReference>
<sequence>MGRLLEGTCILCTAEQQQQPARIPNNSSRPISLCIPDETEVVVRGVGLGVLSIQKLLPPQKSSVETSGLALVECGITDLEQDTLSAFPALNSLQLDANNLTHVKRAWFDSLKSPFLMRTLSLSHNNISIIDPTCFQNLTLLSILLLDNNSIQNINPSWFSNLKWLGHLSLSSNLIQSISPQAFKPLKRLTRLDLNRNALTCLSWETMNGLHKLDKLAVGGDRLLALDDSSPLVMNWHLDYTYTEYTGQKVAVRVNQTLFCITQSPKLAQYHVRIYHNNTSHLGQSDDIHNIQCTVLGRETATTNQVKYVLPFVAISVEAESCRLTANIAHLCTQAWKDAYARGVALGGNNTTLKIISMGVDKAYQPQTIAVVFSNNRIMSYDDGHSRNISTFGHDEMVNVTCHVETWGKTYRHVFHMPVSSTSNGTLCKDHKTQTTRTLITKTTKAPVNQASATTTDYITARTPKEPCACLHVQLVVITVLAVVGVELVALLVACAIRKQRCCSRSGKPQTPALASLNHWALSGVNDHAASVNVSHLTGAQGTAGDDPEYSEIPDEYYNTRHPYWEIPDEYYYENTRPLSYPLALRVPGQGDGNDAVPFYAAVAAEVALPPSARLGGKHPSYSTVPRTRSVPQIHARQRKTNIRSYGVHVAGRYRARDMAAIGRYGRTRGARMSRGVLYNNPSANRTIH</sequence>
<proteinExistence type="predicted"/>
<gene>
    <name evidence="5" type="ORF">BRAFLDRAFT_75515</name>
</gene>
<dbReference type="PANTHER" id="PTHR24373">
    <property type="entry name" value="SLIT RELATED LEUCINE-RICH REPEAT NEURONAL PROTEIN"/>
    <property type="match status" value="1"/>
</dbReference>
<evidence type="ECO:0000256" key="1">
    <source>
        <dbReference type="ARBA" id="ARBA00022614"/>
    </source>
</evidence>